<evidence type="ECO:0008006" key="5">
    <source>
        <dbReference type="Google" id="ProtNLM"/>
    </source>
</evidence>
<dbReference type="SUPFAM" id="SSF48452">
    <property type="entry name" value="TPR-like"/>
    <property type="match status" value="1"/>
</dbReference>
<feature type="compositionally biased region" description="Basic and acidic residues" evidence="1">
    <location>
        <begin position="232"/>
        <end position="244"/>
    </location>
</feature>
<evidence type="ECO:0000256" key="2">
    <source>
        <dbReference type="SAM" id="SignalP"/>
    </source>
</evidence>
<dbReference type="Gene3D" id="1.25.40.10">
    <property type="entry name" value="Tetratricopeptide repeat domain"/>
    <property type="match status" value="1"/>
</dbReference>
<feature type="region of interest" description="Disordered" evidence="1">
    <location>
        <begin position="32"/>
        <end position="52"/>
    </location>
</feature>
<evidence type="ECO:0000256" key="1">
    <source>
        <dbReference type="SAM" id="MobiDB-lite"/>
    </source>
</evidence>
<protein>
    <recommendedName>
        <fullName evidence="5">Tetratricopeptide repeat protein</fullName>
    </recommendedName>
</protein>
<keyword evidence="4" id="KW-1185">Reference proteome</keyword>
<feature type="compositionally biased region" description="Pro residues" evidence="1">
    <location>
        <begin position="35"/>
        <end position="51"/>
    </location>
</feature>
<gene>
    <name evidence="3" type="ORF">AMOR_15090</name>
</gene>
<evidence type="ECO:0000313" key="4">
    <source>
        <dbReference type="Proteomes" id="UP001162891"/>
    </source>
</evidence>
<dbReference type="Proteomes" id="UP001162891">
    <property type="component" value="Chromosome"/>
</dbReference>
<keyword evidence="2" id="KW-0732">Signal</keyword>
<name>A0ABM7WSP4_9BACT</name>
<proteinExistence type="predicted"/>
<accession>A0ABM7WSP4</accession>
<evidence type="ECO:0000313" key="3">
    <source>
        <dbReference type="EMBL" id="BDG02513.1"/>
    </source>
</evidence>
<organism evidence="3 4">
    <name type="scientific">Anaeromyxobacter oryzae</name>
    <dbReference type="NCBI Taxonomy" id="2918170"/>
    <lineage>
        <taxon>Bacteria</taxon>
        <taxon>Pseudomonadati</taxon>
        <taxon>Myxococcota</taxon>
        <taxon>Myxococcia</taxon>
        <taxon>Myxococcales</taxon>
        <taxon>Cystobacterineae</taxon>
        <taxon>Anaeromyxobacteraceae</taxon>
        <taxon>Anaeromyxobacter</taxon>
    </lineage>
</organism>
<dbReference type="InterPro" id="IPR011990">
    <property type="entry name" value="TPR-like_helical_dom_sf"/>
</dbReference>
<feature type="chain" id="PRO_5045194046" description="Tetratricopeptide repeat protein" evidence="2">
    <location>
        <begin position="31"/>
        <end position="262"/>
    </location>
</feature>
<reference evidence="4" key="1">
    <citation type="journal article" date="2022" name="Int. J. Syst. Evol. Microbiol.">
        <title>Anaeromyxobacter oryzae sp. nov., Anaeromyxobacter diazotrophicus sp. nov. and Anaeromyxobacter paludicola sp. nov., isolated from paddy soils.</title>
        <authorList>
            <person name="Itoh H."/>
            <person name="Xu Z."/>
            <person name="Mise K."/>
            <person name="Masuda Y."/>
            <person name="Ushijima N."/>
            <person name="Hayakawa C."/>
            <person name="Shiratori Y."/>
            <person name="Senoo K."/>
        </authorList>
    </citation>
    <scope>NUCLEOTIDE SEQUENCE [LARGE SCALE GENOMIC DNA]</scope>
    <source>
        <strain evidence="4">Red232</strain>
    </source>
</reference>
<dbReference type="EMBL" id="AP025591">
    <property type="protein sequence ID" value="BDG02513.1"/>
    <property type="molecule type" value="Genomic_DNA"/>
</dbReference>
<sequence length="262" mass="27993">MRLMRRGVLALARTVLAACLAACATAGALAATPAAPAPPTMDSAWPPPPPSERVARARRLRAEGDVAGAGAQLESALATAPAYDDARLEFADILLSNGSDVDRAAALLAGVRAPGARGQVLSAWLAEFRGDDAGAAAAYAKALELADDPDVRLRRALALERLGWADEAIRELERVRDARPKDTFARGRLAALYETAGRIREADAEYCALAAARPERAQGWEELARFYERNGRRDEARAAHDRARTARGQTSARKLRPLPPSP</sequence>
<feature type="region of interest" description="Disordered" evidence="1">
    <location>
        <begin position="232"/>
        <end position="262"/>
    </location>
</feature>
<dbReference type="Pfam" id="PF14559">
    <property type="entry name" value="TPR_19"/>
    <property type="match status" value="1"/>
</dbReference>
<feature type="signal peptide" evidence="2">
    <location>
        <begin position="1"/>
        <end position="30"/>
    </location>
</feature>